<feature type="domain" description="Disease resistance R13L4/SHOC-2-like LRR" evidence="2">
    <location>
        <begin position="2"/>
        <end position="308"/>
    </location>
</feature>
<dbReference type="Gene3D" id="3.80.10.10">
    <property type="entry name" value="Ribonuclease Inhibitor"/>
    <property type="match status" value="1"/>
</dbReference>
<keyword evidence="1" id="KW-0677">Repeat</keyword>
<comment type="caution">
    <text evidence="3">The sequence shown here is derived from an EMBL/GenBank/DDBJ whole genome shotgun (WGS) entry which is preliminary data.</text>
</comment>
<protein>
    <submittedName>
        <fullName evidence="3">LRR and NB-ARC domain disease resistance protein</fullName>
    </submittedName>
</protein>
<dbReference type="PANTHER" id="PTHR47186:SF57">
    <property type="entry name" value="OS02G0478300 PROTEIN"/>
    <property type="match status" value="1"/>
</dbReference>
<dbReference type="Pfam" id="PF23598">
    <property type="entry name" value="LRR_14"/>
    <property type="match status" value="1"/>
</dbReference>
<gene>
    <name evidence="3" type="ORF">A2U01_0002386</name>
</gene>
<evidence type="ECO:0000256" key="1">
    <source>
        <dbReference type="ARBA" id="ARBA00022737"/>
    </source>
</evidence>
<evidence type="ECO:0000259" key="2">
    <source>
        <dbReference type="Pfam" id="PF23598"/>
    </source>
</evidence>
<dbReference type="InterPro" id="IPR055414">
    <property type="entry name" value="LRR_R13L4/SHOC2-like"/>
</dbReference>
<dbReference type="AlphaFoldDB" id="A0A392M2V5"/>
<keyword evidence="4" id="KW-1185">Reference proteome</keyword>
<proteinExistence type="predicted"/>
<evidence type="ECO:0000313" key="3">
    <source>
        <dbReference type="EMBL" id="MCH81596.1"/>
    </source>
</evidence>
<dbReference type="PANTHER" id="PTHR47186">
    <property type="entry name" value="LEUCINE-RICH REPEAT-CONTAINING PROTEIN 57"/>
    <property type="match status" value="1"/>
</dbReference>
<dbReference type="EMBL" id="LXQA010002504">
    <property type="protein sequence ID" value="MCH81596.1"/>
    <property type="molecule type" value="Genomic_DNA"/>
</dbReference>
<dbReference type="InterPro" id="IPR032675">
    <property type="entry name" value="LRR_dom_sf"/>
</dbReference>
<sequence length="338" mass="39219">MLKVLAFEPAGRHEVPEDLGSLIHLKYFSFTIVSREGTVIPKSIGMLENLETLDLTRTLIFDLPREICKLRKLRHFLGDAISLNQLKDGIGGMASLQTLRRVYLHGNEDEYDDKVVELIEELGKLNQLKELDLFLYGVFKRKYMSVISSSISKMQQMEKLYITCGVIDFHLNLPKLRYLVLDGELEKLPEWIPNLHYLVKLKLIYSKITYDTIQLLKSMPNLLSISLRKDAYVGETLHFQNEWFKNLKELYLHDLKNLKYIVIEQGALPSLKKLHISSDSVSAFQLKTIPTGIQHLKKLENLSICYVSEEFRQNLSLNGGTDHWIFKQVPFVDIRPRR</sequence>
<evidence type="ECO:0000313" key="4">
    <source>
        <dbReference type="Proteomes" id="UP000265520"/>
    </source>
</evidence>
<dbReference type="Proteomes" id="UP000265520">
    <property type="component" value="Unassembled WGS sequence"/>
</dbReference>
<dbReference type="SUPFAM" id="SSF52058">
    <property type="entry name" value="L domain-like"/>
    <property type="match status" value="1"/>
</dbReference>
<organism evidence="3 4">
    <name type="scientific">Trifolium medium</name>
    <dbReference type="NCBI Taxonomy" id="97028"/>
    <lineage>
        <taxon>Eukaryota</taxon>
        <taxon>Viridiplantae</taxon>
        <taxon>Streptophyta</taxon>
        <taxon>Embryophyta</taxon>
        <taxon>Tracheophyta</taxon>
        <taxon>Spermatophyta</taxon>
        <taxon>Magnoliopsida</taxon>
        <taxon>eudicotyledons</taxon>
        <taxon>Gunneridae</taxon>
        <taxon>Pentapetalae</taxon>
        <taxon>rosids</taxon>
        <taxon>fabids</taxon>
        <taxon>Fabales</taxon>
        <taxon>Fabaceae</taxon>
        <taxon>Papilionoideae</taxon>
        <taxon>50 kb inversion clade</taxon>
        <taxon>NPAAA clade</taxon>
        <taxon>Hologalegina</taxon>
        <taxon>IRL clade</taxon>
        <taxon>Trifolieae</taxon>
        <taxon>Trifolium</taxon>
    </lineage>
</organism>
<reference evidence="3 4" key="1">
    <citation type="journal article" date="2018" name="Front. Plant Sci.">
        <title>Red Clover (Trifolium pratense) and Zigzag Clover (T. medium) - A Picture of Genomic Similarities and Differences.</title>
        <authorList>
            <person name="Dluhosova J."/>
            <person name="Istvanek J."/>
            <person name="Nedelnik J."/>
            <person name="Repkova J."/>
        </authorList>
    </citation>
    <scope>NUCLEOTIDE SEQUENCE [LARGE SCALE GENOMIC DNA]</scope>
    <source>
        <strain evidence="4">cv. 10/8</strain>
        <tissue evidence="3">Leaf</tissue>
    </source>
</reference>
<accession>A0A392M2V5</accession>
<name>A0A392M2V5_9FABA</name>